<keyword evidence="3" id="KW-1185">Reference proteome</keyword>
<organism evidence="2 3">
    <name type="scientific">Opisthorchis viverrini</name>
    <name type="common">Southeast Asian liver fluke</name>
    <dbReference type="NCBI Taxonomy" id="6198"/>
    <lineage>
        <taxon>Eukaryota</taxon>
        <taxon>Metazoa</taxon>
        <taxon>Spiralia</taxon>
        <taxon>Lophotrochozoa</taxon>
        <taxon>Platyhelminthes</taxon>
        <taxon>Trematoda</taxon>
        <taxon>Digenea</taxon>
        <taxon>Opisthorchiida</taxon>
        <taxon>Opisthorchiata</taxon>
        <taxon>Opisthorchiidae</taxon>
        <taxon>Opisthorchis</taxon>
    </lineage>
</organism>
<dbReference type="GeneID" id="20320566"/>
<evidence type="ECO:0000313" key="2">
    <source>
        <dbReference type="EMBL" id="KER26340.1"/>
    </source>
</evidence>
<reference evidence="2 3" key="1">
    <citation type="submission" date="2013-11" db="EMBL/GenBank/DDBJ databases">
        <title>Opisthorchis viverrini - life in the bile duct.</title>
        <authorList>
            <person name="Young N.D."/>
            <person name="Nagarajan N."/>
            <person name="Lin S.J."/>
            <person name="Korhonen P.K."/>
            <person name="Jex A.R."/>
            <person name="Hall R.S."/>
            <person name="Safavi-Hemami H."/>
            <person name="Kaewkong W."/>
            <person name="Bertrand D."/>
            <person name="Gao S."/>
            <person name="Seet Q."/>
            <person name="Wongkham S."/>
            <person name="Teh B.T."/>
            <person name="Wongkham C."/>
            <person name="Intapan P.M."/>
            <person name="Maleewong W."/>
            <person name="Yang X."/>
            <person name="Hu M."/>
            <person name="Wang Z."/>
            <person name="Hofmann A."/>
            <person name="Sternberg P.W."/>
            <person name="Tan P."/>
            <person name="Wang J."/>
            <person name="Gasser R.B."/>
        </authorList>
    </citation>
    <scope>NUCLEOTIDE SEQUENCE [LARGE SCALE GENOMIC DNA]</scope>
</reference>
<dbReference type="AlphaFoldDB" id="A0A074ZSJ7"/>
<name>A0A074ZSJ7_OPIVI</name>
<sequence>MSDQSQYTESHRASPAPSVRTAGGKVNFWGKNYQTTDSISGASAAFLKNMVVGLFTWSSITEQPMEPADRTTNRDLRSTPASSMYINTQHYSMHNHRPITMLPNNVPMMSPRLVMKRLQSNCSVQ</sequence>
<evidence type="ECO:0000313" key="3">
    <source>
        <dbReference type="Proteomes" id="UP000054324"/>
    </source>
</evidence>
<evidence type="ECO:0000256" key="1">
    <source>
        <dbReference type="SAM" id="MobiDB-lite"/>
    </source>
</evidence>
<feature type="region of interest" description="Disordered" evidence="1">
    <location>
        <begin position="1"/>
        <end position="25"/>
    </location>
</feature>
<gene>
    <name evidence="2" type="ORF">T265_06387</name>
</gene>
<protein>
    <submittedName>
        <fullName evidence="2">Uncharacterized protein</fullName>
    </submittedName>
</protein>
<dbReference type="KEGG" id="ovi:T265_06387"/>
<dbReference type="EMBL" id="KL596750">
    <property type="protein sequence ID" value="KER26340.1"/>
    <property type="molecule type" value="Genomic_DNA"/>
</dbReference>
<dbReference type="CTD" id="20320566"/>
<dbReference type="RefSeq" id="XP_009169899.1">
    <property type="nucleotide sequence ID" value="XM_009171635.1"/>
</dbReference>
<proteinExistence type="predicted"/>
<dbReference type="Proteomes" id="UP000054324">
    <property type="component" value="Unassembled WGS sequence"/>
</dbReference>
<accession>A0A074ZSJ7</accession>